<dbReference type="RefSeq" id="XP_047782795.1">
    <property type="nucleotide sequence ID" value="XM_047917890.1"/>
</dbReference>
<evidence type="ECO:0000313" key="4">
    <source>
        <dbReference type="EMBL" id="KAH9841496.1"/>
    </source>
</evidence>
<keyword evidence="1 2" id="KW-0732">Signal</keyword>
<dbReference type="InterPro" id="IPR018466">
    <property type="entry name" value="Kre9/Knh1-like_N"/>
</dbReference>
<dbReference type="Pfam" id="PF10342">
    <property type="entry name" value="Kre9_KNH"/>
    <property type="match status" value="1"/>
</dbReference>
<evidence type="ECO:0000313" key="5">
    <source>
        <dbReference type="Proteomes" id="UP000814176"/>
    </source>
</evidence>
<gene>
    <name evidence="4" type="ORF">C8Q71DRAFT_332923</name>
</gene>
<evidence type="ECO:0000256" key="2">
    <source>
        <dbReference type="SAM" id="SignalP"/>
    </source>
</evidence>
<protein>
    <recommendedName>
        <fullName evidence="3">Yeast cell wall synthesis Kre9/Knh1-like N-terminal domain-containing protein</fullName>
    </recommendedName>
</protein>
<proteinExistence type="predicted"/>
<reference evidence="4 5" key="1">
    <citation type="journal article" date="2021" name="Environ. Microbiol.">
        <title>Gene family expansions and transcriptome signatures uncover fungal adaptations to wood decay.</title>
        <authorList>
            <person name="Hage H."/>
            <person name="Miyauchi S."/>
            <person name="Viragh M."/>
            <person name="Drula E."/>
            <person name="Min B."/>
            <person name="Chaduli D."/>
            <person name="Navarro D."/>
            <person name="Favel A."/>
            <person name="Norest M."/>
            <person name="Lesage-Meessen L."/>
            <person name="Balint B."/>
            <person name="Merenyi Z."/>
            <person name="de Eugenio L."/>
            <person name="Morin E."/>
            <person name="Martinez A.T."/>
            <person name="Baldrian P."/>
            <person name="Stursova M."/>
            <person name="Martinez M.J."/>
            <person name="Novotny C."/>
            <person name="Magnuson J.K."/>
            <person name="Spatafora J.W."/>
            <person name="Maurice S."/>
            <person name="Pangilinan J."/>
            <person name="Andreopoulos W."/>
            <person name="LaButti K."/>
            <person name="Hundley H."/>
            <person name="Na H."/>
            <person name="Kuo A."/>
            <person name="Barry K."/>
            <person name="Lipzen A."/>
            <person name="Henrissat B."/>
            <person name="Riley R."/>
            <person name="Ahrendt S."/>
            <person name="Nagy L.G."/>
            <person name="Grigoriev I.V."/>
            <person name="Martin F."/>
            <person name="Rosso M.N."/>
        </authorList>
    </citation>
    <scope>NUCLEOTIDE SEQUENCE [LARGE SCALE GENOMIC DNA]</scope>
    <source>
        <strain evidence="4 5">CIRM-BRFM 1785</strain>
    </source>
</reference>
<accession>A0ABQ8KTT1</accession>
<sequence>MPIAMFMNKLATALLLAVASSVASVAAGDVHVARATWNPKILSPNTQTVWVRGHMYSVTWDASNPLASVTNPNGTLTLGKTGQQGVVTLSGGFPLADGSVQITVPSNIDAGTDYIITLYGDSGNTSDDFTIQ</sequence>
<feature type="chain" id="PRO_5046660625" description="Yeast cell wall synthesis Kre9/Knh1-like N-terminal domain-containing protein" evidence="2">
    <location>
        <begin position="28"/>
        <end position="132"/>
    </location>
</feature>
<comment type="caution">
    <text evidence="4">The sequence shown here is derived from an EMBL/GenBank/DDBJ whole genome shotgun (WGS) entry which is preliminary data.</text>
</comment>
<evidence type="ECO:0000256" key="1">
    <source>
        <dbReference type="ARBA" id="ARBA00022729"/>
    </source>
</evidence>
<evidence type="ECO:0000259" key="3">
    <source>
        <dbReference type="Pfam" id="PF10342"/>
    </source>
</evidence>
<dbReference type="GeneID" id="71998622"/>
<feature type="domain" description="Yeast cell wall synthesis Kre9/Knh1-like N-terminal" evidence="3">
    <location>
        <begin position="43"/>
        <end position="130"/>
    </location>
</feature>
<dbReference type="EMBL" id="JADCUA010000003">
    <property type="protein sequence ID" value="KAH9841496.1"/>
    <property type="molecule type" value="Genomic_DNA"/>
</dbReference>
<keyword evidence="5" id="KW-1185">Reference proteome</keyword>
<organism evidence="4 5">
    <name type="scientific">Rhodofomes roseus</name>
    <dbReference type="NCBI Taxonomy" id="34475"/>
    <lineage>
        <taxon>Eukaryota</taxon>
        <taxon>Fungi</taxon>
        <taxon>Dikarya</taxon>
        <taxon>Basidiomycota</taxon>
        <taxon>Agaricomycotina</taxon>
        <taxon>Agaricomycetes</taxon>
        <taxon>Polyporales</taxon>
        <taxon>Rhodofomes</taxon>
    </lineage>
</organism>
<dbReference type="Proteomes" id="UP000814176">
    <property type="component" value="Unassembled WGS sequence"/>
</dbReference>
<feature type="signal peptide" evidence="2">
    <location>
        <begin position="1"/>
        <end position="27"/>
    </location>
</feature>
<name>A0ABQ8KTT1_9APHY</name>